<dbReference type="InterPro" id="IPR055411">
    <property type="entry name" value="LRR_FXL15/At3g58940/PEG3-like"/>
</dbReference>
<feature type="domain" description="F-box" evidence="1">
    <location>
        <begin position="7"/>
        <end position="55"/>
    </location>
</feature>
<accession>A0A9Q0JVP0</accession>
<dbReference type="Gene3D" id="3.80.10.10">
    <property type="entry name" value="Ribonuclease Inhibitor"/>
    <property type="match status" value="1"/>
</dbReference>
<proteinExistence type="predicted"/>
<dbReference type="SMART" id="SM00579">
    <property type="entry name" value="FBD"/>
    <property type="match status" value="1"/>
</dbReference>
<name>A0A9Q0JVP0_9MAGN</name>
<dbReference type="Pfam" id="PF08387">
    <property type="entry name" value="FBD"/>
    <property type="match status" value="1"/>
</dbReference>
<dbReference type="SUPFAM" id="SSF81383">
    <property type="entry name" value="F-box domain"/>
    <property type="match status" value="1"/>
</dbReference>
<dbReference type="Pfam" id="PF00646">
    <property type="entry name" value="F-box"/>
    <property type="match status" value="1"/>
</dbReference>
<keyword evidence="3" id="KW-1185">Reference proteome</keyword>
<dbReference type="InterPro" id="IPR036047">
    <property type="entry name" value="F-box-like_dom_sf"/>
</dbReference>
<dbReference type="InterPro" id="IPR006566">
    <property type="entry name" value="FBD"/>
</dbReference>
<evidence type="ECO:0000313" key="3">
    <source>
        <dbReference type="Proteomes" id="UP001141806"/>
    </source>
</evidence>
<reference evidence="2" key="1">
    <citation type="journal article" date="2023" name="Plant J.">
        <title>The genome of the king protea, Protea cynaroides.</title>
        <authorList>
            <person name="Chang J."/>
            <person name="Duong T.A."/>
            <person name="Schoeman C."/>
            <person name="Ma X."/>
            <person name="Roodt D."/>
            <person name="Barker N."/>
            <person name="Li Z."/>
            <person name="Van de Peer Y."/>
            <person name="Mizrachi E."/>
        </authorList>
    </citation>
    <scope>NUCLEOTIDE SEQUENCE</scope>
    <source>
        <tissue evidence="2">Young leaves</tissue>
    </source>
</reference>
<comment type="caution">
    <text evidence="2">The sequence shown here is derived from an EMBL/GenBank/DDBJ whole genome shotgun (WGS) entry which is preliminary data.</text>
</comment>
<dbReference type="SUPFAM" id="SSF52047">
    <property type="entry name" value="RNI-like"/>
    <property type="match status" value="1"/>
</dbReference>
<evidence type="ECO:0000313" key="2">
    <source>
        <dbReference type="EMBL" id="KAJ4953491.1"/>
    </source>
</evidence>
<dbReference type="PANTHER" id="PTHR31639">
    <property type="entry name" value="F-BOX PROTEIN-LIKE"/>
    <property type="match status" value="1"/>
</dbReference>
<protein>
    <recommendedName>
        <fullName evidence="1">F-box domain-containing protein</fullName>
    </recommendedName>
</protein>
<sequence length="413" mass="47300">MASCSTLDLLSNLPENILESILSRFSIRNVVRTSVLSSKWRYKWISVPHLFFEEDCIPLSTGSSGHDILVKIVNQVLLIHRGPIMTFRISSSHLQTCSEIDNWILYLSLFNSVKDFKLLILKSERHNVPPCFFSLRQLIHLTLSGCMIVHPVRFKGFSCLKCLIFGKVTLSNSTLECLVSTCPQLEILRLVDIDGPTHIELSNPKLKYLMICGKFIDICLKDLRTLVSAKFWATHPYPGQRRTCEFTNILGSLLGIQELSMHGWYLKSLAFGDVPRRLPFTYDHMKRLSFSLNEDMKEILIAICLLKSSPILQELEIQFRHGKEYAIVSFMDLQKAKDQLKCTFNKLRIVKISSLLGREFELELIKFILANSPVLETMNISPSGNCIDKVLMLKELLRFKRASPQAEIVYLNL</sequence>
<dbReference type="AlphaFoldDB" id="A0A9Q0JVP0"/>
<evidence type="ECO:0000259" key="1">
    <source>
        <dbReference type="PROSITE" id="PS50181"/>
    </source>
</evidence>
<dbReference type="EMBL" id="JAMYWD010000012">
    <property type="protein sequence ID" value="KAJ4953491.1"/>
    <property type="molecule type" value="Genomic_DNA"/>
</dbReference>
<dbReference type="Pfam" id="PF24758">
    <property type="entry name" value="LRR_At5g56370"/>
    <property type="match status" value="1"/>
</dbReference>
<gene>
    <name evidence="2" type="ORF">NE237_030323</name>
</gene>
<organism evidence="2 3">
    <name type="scientific">Protea cynaroides</name>
    <dbReference type="NCBI Taxonomy" id="273540"/>
    <lineage>
        <taxon>Eukaryota</taxon>
        <taxon>Viridiplantae</taxon>
        <taxon>Streptophyta</taxon>
        <taxon>Embryophyta</taxon>
        <taxon>Tracheophyta</taxon>
        <taxon>Spermatophyta</taxon>
        <taxon>Magnoliopsida</taxon>
        <taxon>Proteales</taxon>
        <taxon>Proteaceae</taxon>
        <taxon>Protea</taxon>
    </lineage>
</organism>
<dbReference type="PROSITE" id="PS50181">
    <property type="entry name" value="FBOX"/>
    <property type="match status" value="1"/>
</dbReference>
<dbReference type="Proteomes" id="UP001141806">
    <property type="component" value="Unassembled WGS sequence"/>
</dbReference>
<dbReference type="InterPro" id="IPR001810">
    <property type="entry name" value="F-box_dom"/>
</dbReference>
<dbReference type="OrthoDB" id="629734at2759"/>
<dbReference type="PANTHER" id="PTHR31639:SF237">
    <property type="entry name" value="F-BOX DOMAIN-CONTAINING PROTEIN"/>
    <property type="match status" value="1"/>
</dbReference>
<dbReference type="InterPro" id="IPR032675">
    <property type="entry name" value="LRR_dom_sf"/>
</dbReference>